<dbReference type="Pfam" id="PF13440">
    <property type="entry name" value="Polysacc_synt_3"/>
    <property type="match status" value="1"/>
</dbReference>
<dbReference type="eggNOG" id="arCOG02209">
    <property type="taxonomic scope" value="Archaea"/>
</dbReference>
<reference evidence="7 8" key="1">
    <citation type="journal article" date="2014" name="PLoS Genet.">
        <title>Phylogenetically driven sequencing of extremely halophilic archaea reveals strategies for static and dynamic osmo-response.</title>
        <authorList>
            <person name="Becker E.A."/>
            <person name="Seitzer P.M."/>
            <person name="Tritt A."/>
            <person name="Larsen D."/>
            <person name="Krusor M."/>
            <person name="Yao A.I."/>
            <person name="Wu D."/>
            <person name="Madern D."/>
            <person name="Eisen J.A."/>
            <person name="Darling A.E."/>
            <person name="Facciotti M.T."/>
        </authorList>
    </citation>
    <scope>NUCLEOTIDE SEQUENCE [LARGE SCALE GENOMIC DNA]</scope>
    <source>
        <strain evidence="7 8">GA33</strain>
    </source>
</reference>
<accession>L9VPR0</accession>
<dbReference type="Proteomes" id="UP000011599">
    <property type="component" value="Unassembled WGS sequence"/>
</dbReference>
<gene>
    <name evidence="7" type="ORF">C496_14842</name>
</gene>
<proteinExistence type="predicted"/>
<dbReference type="AlphaFoldDB" id="L9VPR0"/>
<feature type="transmembrane region" description="Helical" evidence="6">
    <location>
        <begin position="65"/>
        <end position="88"/>
    </location>
</feature>
<feature type="transmembrane region" description="Helical" evidence="6">
    <location>
        <begin position="283"/>
        <end position="302"/>
    </location>
</feature>
<comment type="caution">
    <text evidence="7">The sequence shown here is derived from an EMBL/GenBank/DDBJ whole genome shotgun (WGS) entry which is preliminary data.</text>
</comment>
<dbReference type="EMBL" id="AOHW01000038">
    <property type="protein sequence ID" value="ELY39144.1"/>
    <property type="molecule type" value="Genomic_DNA"/>
</dbReference>
<organism evidence="7 8">
    <name type="scientific">Natronorubrum tibetense GA33</name>
    <dbReference type="NCBI Taxonomy" id="1114856"/>
    <lineage>
        <taxon>Archaea</taxon>
        <taxon>Methanobacteriati</taxon>
        <taxon>Methanobacteriota</taxon>
        <taxon>Stenosarchaea group</taxon>
        <taxon>Halobacteria</taxon>
        <taxon>Halobacteriales</taxon>
        <taxon>Natrialbaceae</taxon>
        <taxon>Natronorubrum</taxon>
    </lineage>
</organism>
<keyword evidence="2" id="KW-1003">Cell membrane</keyword>
<keyword evidence="3 6" id="KW-0812">Transmembrane</keyword>
<evidence type="ECO:0000256" key="3">
    <source>
        <dbReference type="ARBA" id="ARBA00022692"/>
    </source>
</evidence>
<comment type="subcellular location">
    <subcellularLocation>
        <location evidence="1">Cell membrane</location>
        <topology evidence="1">Multi-pass membrane protein</topology>
    </subcellularLocation>
</comment>
<evidence type="ECO:0000256" key="6">
    <source>
        <dbReference type="SAM" id="Phobius"/>
    </source>
</evidence>
<evidence type="ECO:0000313" key="7">
    <source>
        <dbReference type="EMBL" id="ELY39144.1"/>
    </source>
</evidence>
<protein>
    <submittedName>
        <fullName evidence="7">Polysaccharide biosynthesis protein</fullName>
    </submittedName>
</protein>
<evidence type="ECO:0000256" key="2">
    <source>
        <dbReference type="ARBA" id="ARBA00022475"/>
    </source>
</evidence>
<feature type="transmembrane region" description="Helical" evidence="6">
    <location>
        <begin position="308"/>
        <end position="330"/>
    </location>
</feature>
<keyword evidence="4 6" id="KW-1133">Transmembrane helix</keyword>
<sequence length="468" mass="50390">MAIVASGLLMVLLARMLGPAEYGLLFLAVSVFSTIGIFSKLGIAKSGARYVSEYKERNPEQLPHIFRTVLAFNVAAVVIVAVVMYVGHERIAAVLEEPDLVPFLLLGVLYLAFEAFATYVRLMLQGLEEIQFSATLYALEQGSRFVFAIGLVVLGFGAIGALVGYIFAFAIVTVIGIGSLYLRFYRNHEVSGSIEDGLPRRIGEYSVPLTATSTANVLDKEVDTLLVGFFLNPVAVSYYVISKQVIEFVETPASALGFTLSPTYGAQKADGNIDQAARIYETALSHTLLLYIPIAAGIVLVAEPTLELVFGAEYLEAVLVLQVLAFYAVLQSITKLTSNGLDFLGRARDRAIVKGVTAVMNLGLNIILIPTIGVVGAAVATIITYSLYTAANVYIIHQEFHLRVGYLVRRAALIFAVTGVMVVVVFLTVSLVEGLLSLMFVVALGVAVWSTLSVATGLLDLQQLTNVL</sequence>
<evidence type="ECO:0000256" key="5">
    <source>
        <dbReference type="ARBA" id="ARBA00023136"/>
    </source>
</evidence>
<evidence type="ECO:0000256" key="1">
    <source>
        <dbReference type="ARBA" id="ARBA00004651"/>
    </source>
</evidence>
<dbReference type="PANTHER" id="PTHR30250">
    <property type="entry name" value="PST FAMILY PREDICTED COLANIC ACID TRANSPORTER"/>
    <property type="match status" value="1"/>
</dbReference>
<feature type="transmembrane region" description="Helical" evidence="6">
    <location>
        <begin position="407"/>
        <end position="429"/>
    </location>
</feature>
<dbReference type="GO" id="GO:0005886">
    <property type="term" value="C:plasma membrane"/>
    <property type="evidence" value="ECO:0007669"/>
    <property type="project" value="UniProtKB-SubCell"/>
</dbReference>
<evidence type="ECO:0000256" key="4">
    <source>
        <dbReference type="ARBA" id="ARBA00022989"/>
    </source>
</evidence>
<dbReference type="RefSeq" id="WP_006090929.1">
    <property type="nucleotide sequence ID" value="NZ_AOHW01000038.1"/>
</dbReference>
<feature type="transmembrane region" description="Helical" evidence="6">
    <location>
        <begin position="145"/>
        <end position="178"/>
    </location>
</feature>
<dbReference type="PATRIC" id="fig|1114856.3.peg.3070"/>
<dbReference type="STRING" id="1114856.GCA_000383975_04613"/>
<dbReference type="InterPro" id="IPR050833">
    <property type="entry name" value="Poly_Biosynth_Transport"/>
</dbReference>
<feature type="transmembrane region" description="Helical" evidence="6">
    <location>
        <begin position="24"/>
        <end position="44"/>
    </location>
</feature>
<keyword evidence="8" id="KW-1185">Reference proteome</keyword>
<name>L9VPR0_9EURY</name>
<dbReference type="CDD" id="cd13128">
    <property type="entry name" value="MATE_Wzx_like"/>
    <property type="match status" value="1"/>
</dbReference>
<keyword evidence="5 6" id="KW-0472">Membrane</keyword>
<feature type="transmembrane region" description="Helical" evidence="6">
    <location>
        <begin position="224"/>
        <end position="241"/>
    </location>
</feature>
<evidence type="ECO:0000313" key="8">
    <source>
        <dbReference type="Proteomes" id="UP000011599"/>
    </source>
</evidence>
<feature type="transmembrane region" description="Helical" evidence="6">
    <location>
        <begin position="435"/>
        <end position="459"/>
    </location>
</feature>
<feature type="transmembrane region" description="Helical" evidence="6">
    <location>
        <begin position="100"/>
        <end position="124"/>
    </location>
</feature>
<dbReference type="PANTHER" id="PTHR30250:SF11">
    <property type="entry name" value="O-ANTIGEN TRANSPORTER-RELATED"/>
    <property type="match status" value="1"/>
</dbReference>